<dbReference type="RefSeq" id="WP_212708611.1">
    <property type="nucleotide sequence ID" value="NZ_BAAAFW010000014.1"/>
</dbReference>
<dbReference type="Gene3D" id="3.40.50.1980">
    <property type="entry name" value="Nitrogenase molybdenum iron protein domain"/>
    <property type="match status" value="2"/>
</dbReference>
<organism evidence="3 4">
    <name type="scientific">Tatumella punctata</name>
    <dbReference type="NCBI Taxonomy" id="399969"/>
    <lineage>
        <taxon>Bacteria</taxon>
        <taxon>Pseudomonadati</taxon>
        <taxon>Pseudomonadota</taxon>
        <taxon>Gammaproteobacteria</taxon>
        <taxon>Enterobacterales</taxon>
        <taxon>Erwiniaceae</taxon>
        <taxon>Tatumella</taxon>
    </lineage>
</organism>
<reference evidence="4" key="1">
    <citation type="journal article" date="2019" name="Int. J. Syst. Evol. Microbiol.">
        <title>The Global Catalogue of Microorganisms (GCM) 10K type strain sequencing project: providing services to taxonomists for standard genome sequencing and annotation.</title>
        <authorList>
            <consortium name="The Broad Institute Genomics Platform"/>
            <consortium name="The Broad Institute Genome Sequencing Center for Infectious Disease"/>
            <person name="Wu L."/>
            <person name="Ma J."/>
        </authorList>
    </citation>
    <scope>NUCLEOTIDE SEQUENCE [LARGE SCALE GENOMIC DNA]</scope>
    <source>
        <strain evidence="4">CGMCC 4.1530</strain>
    </source>
</reference>
<dbReference type="PANTHER" id="PTHR30535">
    <property type="entry name" value="VITAMIN B12-BINDING PROTEIN"/>
    <property type="match status" value="1"/>
</dbReference>
<keyword evidence="1" id="KW-0732">Signal</keyword>
<evidence type="ECO:0000313" key="4">
    <source>
        <dbReference type="Proteomes" id="UP001596215"/>
    </source>
</evidence>
<dbReference type="Pfam" id="PF01497">
    <property type="entry name" value="Peripla_BP_2"/>
    <property type="match status" value="1"/>
</dbReference>
<feature type="signal peptide" evidence="1">
    <location>
        <begin position="1"/>
        <end position="17"/>
    </location>
</feature>
<keyword evidence="4" id="KW-1185">Reference proteome</keyword>
<feature type="chain" id="PRO_5045378565" evidence="1">
    <location>
        <begin position="18"/>
        <end position="273"/>
    </location>
</feature>
<dbReference type="Proteomes" id="UP001596215">
    <property type="component" value="Unassembled WGS sequence"/>
</dbReference>
<dbReference type="EMBL" id="JBHSUC010000014">
    <property type="protein sequence ID" value="MFC6362713.1"/>
    <property type="molecule type" value="Genomic_DNA"/>
</dbReference>
<accession>A0ABW1VQB8</accession>
<sequence>MKIAGLILCLLALPVFATRHIVSIGGDVTEIVYALGAGQQLAGRDSTSIRPLQARKLPDVGYMRQLNTEGILALKPSLVLVSEQAKPSQVLEQLSQAGVKVVPVSGENSLPAILQKITTIAAALNENVAAQPLLQQVRQQTEAIPSHPLAIRALYIMANSGMTTLVAGNQTAADVAIRSAGLINVMGSVPHYQPMSAEGIIAAAPDLVLMDAGGVAALGGPSNVWQLPGLAMTPAGQHQRLLYVDQMALLGFGPDTPQAIRRLRQDAEKIDAQ</sequence>
<dbReference type="InterPro" id="IPR050902">
    <property type="entry name" value="ABC_Transporter_SBP"/>
</dbReference>
<dbReference type="SUPFAM" id="SSF53807">
    <property type="entry name" value="Helical backbone' metal receptor"/>
    <property type="match status" value="1"/>
</dbReference>
<dbReference type="PANTHER" id="PTHR30535:SF4">
    <property type="entry name" value="HEMIN-BINDING PERIPLASMIC PROTEIN HMUT"/>
    <property type="match status" value="1"/>
</dbReference>
<name>A0ABW1VQB8_9GAMM</name>
<protein>
    <submittedName>
        <fullName evidence="3">Hemin ABC transporter substrate-binding protein</fullName>
    </submittedName>
</protein>
<evidence type="ECO:0000256" key="1">
    <source>
        <dbReference type="SAM" id="SignalP"/>
    </source>
</evidence>
<dbReference type="PROSITE" id="PS50983">
    <property type="entry name" value="FE_B12_PBP"/>
    <property type="match status" value="1"/>
</dbReference>
<dbReference type="InterPro" id="IPR002491">
    <property type="entry name" value="ABC_transptr_periplasmic_BD"/>
</dbReference>
<feature type="domain" description="Fe/B12 periplasmic-binding" evidence="2">
    <location>
        <begin position="20"/>
        <end position="273"/>
    </location>
</feature>
<proteinExistence type="predicted"/>
<comment type="caution">
    <text evidence="3">The sequence shown here is derived from an EMBL/GenBank/DDBJ whole genome shotgun (WGS) entry which is preliminary data.</text>
</comment>
<evidence type="ECO:0000313" key="3">
    <source>
        <dbReference type="EMBL" id="MFC6362713.1"/>
    </source>
</evidence>
<evidence type="ECO:0000259" key="2">
    <source>
        <dbReference type="PROSITE" id="PS50983"/>
    </source>
</evidence>
<gene>
    <name evidence="3" type="ORF">ACFP73_11505</name>
</gene>